<reference evidence="2 3" key="1">
    <citation type="submission" date="2018-06" db="EMBL/GenBank/DDBJ databases">
        <authorList>
            <consortium name="Pathogen Informatics"/>
            <person name="Doyle S."/>
        </authorList>
    </citation>
    <scope>NUCLEOTIDE SEQUENCE [LARGE SCALE GENOMIC DNA]</scope>
    <source>
        <strain evidence="2 3">NCTC11296</strain>
    </source>
</reference>
<evidence type="ECO:0000313" key="1">
    <source>
        <dbReference type="EMBL" id="STO71396.1"/>
    </source>
</evidence>
<dbReference type="RefSeq" id="WP_017807376.1">
    <property type="nucleotide sequence ID" value="NZ_PQVK01000176.1"/>
</dbReference>
<evidence type="ECO:0000313" key="2">
    <source>
        <dbReference type="EMBL" id="STO72489.1"/>
    </source>
</evidence>
<dbReference type="EMBL" id="UGHK01000002">
    <property type="protein sequence ID" value="STO72489.1"/>
    <property type="molecule type" value="Genomic_DNA"/>
</dbReference>
<accession>A0A377ICM6</accession>
<sequence>MYCLLGDIVFEPIDLTEFSETQQASFAEHAVMRGKPRLQATGDGLTTLQFAARLHHQLGNVESRWRALSAAKSTQKPLALVWGRNGLKGNYVITNLSSTTLFTDDKGNVLCREINVSLTEYIGKLEATLQGAALQLGNNRILGSILPKNLTNALSEIKSLVNKGVQLYQAGKRAVDDVKNIVAVMRQLKTDPLSALNHLPQALSGLDQSLGAFSDLVGMRSVLDSVSPYLNAVGEFVQSGQAIYDTLSFAKTSFEQLDIADWDKGFAIADNALNEVIEHIDNLATTTAEMTAWVVLRNDEEENNENRD</sequence>
<dbReference type="EMBL" id="UGHK01000002">
    <property type="protein sequence ID" value="STO71396.1"/>
    <property type="molecule type" value="Genomic_DNA"/>
</dbReference>
<evidence type="ECO:0000313" key="3">
    <source>
        <dbReference type="Proteomes" id="UP000254465"/>
    </source>
</evidence>
<dbReference type="AlphaFoldDB" id="A0A377ICM6"/>
<organism evidence="2 3">
    <name type="scientific">Avibacterium paragallinarum</name>
    <name type="common">Haemophilus gallinarum</name>
    <dbReference type="NCBI Taxonomy" id="728"/>
    <lineage>
        <taxon>Bacteria</taxon>
        <taxon>Pseudomonadati</taxon>
        <taxon>Pseudomonadota</taxon>
        <taxon>Gammaproteobacteria</taxon>
        <taxon>Pasteurellales</taxon>
        <taxon>Pasteurellaceae</taxon>
        <taxon>Avibacterium</taxon>
    </lineage>
</organism>
<protein>
    <submittedName>
        <fullName evidence="2">Putative bacteriophage V tail protein</fullName>
    </submittedName>
</protein>
<dbReference type="Proteomes" id="UP000254465">
    <property type="component" value="Unassembled WGS sequence"/>
</dbReference>
<proteinExistence type="predicted"/>
<dbReference type="Pfam" id="PF06995">
    <property type="entry name" value="Phage_P2_GpU"/>
    <property type="match status" value="1"/>
</dbReference>
<dbReference type="InterPro" id="IPR009734">
    <property type="entry name" value="Myoviridae_GpU"/>
</dbReference>
<gene>
    <name evidence="1" type="ORF">NCTC11296_01296</name>
    <name evidence="2" type="ORF">NCTC11296_02417</name>
</gene>
<name>A0A377ICM6_AVIPA</name>